<sequence>MNPTAASLDNLFQDIPFLDSELIGKLKIELPNYLLRAQDVDPNLSPMEWWKLNSELLPTWCTVAKKMLLLQPSSASVER</sequence>
<feature type="domain" description="HAT C-terminal dimerisation" evidence="1">
    <location>
        <begin position="30"/>
        <end position="79"/>
    </location>
</feature>
<evidence type="ECO:0000313" key="2">
    <source>
        <dbReference type="EnsemblMetazoa" id="Aqu2.1.32413_001"/>
    </source>
</evidence>
<dbReference type="Pfam" id="PF05699">
    <property type="entry name" value="Dimer_Tnp_hAT"/>
    <property type="match status" value="1"/>
</dbReference>
<dbReference type="InParanoid" id="A0A1X7UXA3"/>
<name>A0A1X7UXA3_AMPQE</name>
<reference evidence="2" key="1">
    <citation type="submission" date="2017-05" db="UniProtKB">
        <authorList>
            <consortium name="EnsemblMetazoa"/>
        </authorList>
    </citation>
    <scope>IDENTIFICATION</scope>
</reference>
<dbReference type="EnsemblMetazoa" id="Aqu2.1.32413_001">
    <property type="protein sequence ID" value="Aqu2.1.32413_001"/>
    <property type="gene ID" value="Aqu2.1.32413"/>
</dbReference>
<dbReference type="AlphaFoldDB" id="A0A1X7UXA3"/>
<proteinExistence type="predicted"/>
<accession>A0A1X7UXA3</accession>
<protein>
    <recommendedName>
        <fullName evidence="1">HAT C-terminal dimerisation domain-containing protein</fullName>
    </recommendedName>
</protein>
<organism evidence="2">
    <name type="scientific">Amphimedon queenslandica</name>
    <name type="common">Sponge</name>
    <dbReference type="NCBI Taxonomy" id="400682"/>
    <lineage>
        <taxon>Eukaryota</taxon>
        <taxon>Metazoa</taxon>
        <taxon>Porifera</taxon>
        <taxon>Demospongiae</taxon>
        <taxon>Heteroscleromorpha</taxon>
        <taxon>Haplosclerida</taxon>
        <taxon>Niphatidae</taxon>
        <taxon>Amphimedon</taxon>
    </lineage>
</organism>
<dbReference type="InterPro" id="IPR008906">
    <property type="entry name" value="HATC_C_dom"/>
</dbReference>
<dbReference type="GO" id="GO:0046983">
    <property type="term" value="F:protein dimerization activity"/>
    <property type="evidence" value="ECO:0007669"/>
    <property type="project" value="InterPro"/>
</dbReference>
<evidence type="ECO:0000259" key="1">
    <source>
        <dbReference type="Pfam" id="PF05699"/>
    </source>
</evidence>